<dbReference type="Pfam" id="PF14572">
    <property type="entry name" value="Pribosyl_synth"/>
    <property type="match status" value="1"/>
</dbReference>
<gene>
    <name evidence="9" type="ORF">ADL12_29815</name>
</gene>
<evidence type="ECO:0000256" key="5">
    <source>
        <dbReference type="ARBA" id="ARBA00022777"/>
    </source>
</evidence>
<evidence type="ECO:0000256" key="7">
    <source>
        <dbReference type="ARBA" id="ARBA00049535"/>
    </source>
</evidence>
<evidence type="ECO:0000256" key="1">
    <source>
        <dbReference type="ARBA" id="ARBA00013247"/>
    </source>
</evidence>
<dbReference type="EMBL" id="LLZG01000346">
    <property type="protein sequence ID" value="KUL28104.1"/>
    <property type="molecule type" value="Genomic_DNA"/>
</dbReference>
<evidence type="ECO:0000256" key="2">
    <source>
        <dbReference type="ARBA" id="ARBA00022679"/>
    </source>
</evidence>
<dbReference type="GO" id="GO:0000287">
    <property type="term" value="F:magnesium ion binding"/>
    <property type="evidence" value="ECO:0007669"/>
    <property type="project" value="InterPro"/>
</dbReference>
<comment type="caution">
    <text evidence="9">The sequence shown here is derived from an EMBL/GenBank/DDBJ whole genome shotgun (WGS) entry which is preliminary data.</text>
</comment>
<organism evidence="9 10">
    <name type="scientific">Streptomyces regalis</name>
    <dbReference type="NCBI Taxonomy" id="68262"/>
    <lineage>
        <taxon>Bacteria</taxon>
        <taxon>Bacillati</taxon>
        <taxon>Actinomycetota</taxon>
        <taxon>Actinomycetes</taxon>
        <taxon>Kitasatosporales</taxon>
        <taxon>Streptomycetaceae</taxon>
        <taxon>Streptomyces</taxon>
    </lineage>
</organism>
<dbReference type="NCBIfam" id="TIGR01251">
    <property type="entry name" value="ribP_PPkin"/>
    <property type="match status" value="1"/>
</dbReference>
<dbReference type="GO" id="GO:0002189">
    <property type="term" value="C:ribose phosphate diphosphokinase complex"/>
    <property type="evidence" value="ECO:0007669"/>
    <property type="project" value="TreeGrafter"/>
</dbReference>
<dbReference type="SUPFAM" id="SSF53271">
    <property type="entry name" value="PRTase-like"/>
    <property type="match status" value="1"/>
</dbReference>
<dbReference type="GO" id="GO:0006164">
    <property type="term" value="P:purine nucleotide biosynthetic process"/>
    <property type="evidence" value="ECO:0007669"/>
    <property type="project" value="TreeGrafter"/>
</dbReference>
<keyword evidence="10" id="KW-1185">Reference proteome</keyword>
<evidence type="ECO:0000256" key="4">
    <source>
        <dbReference type="ARBA" id="ARBA00022741"/>
    </source>
</evidence>
<dbReference type="Pfam" id="PF13793">
    <property type="entry name" value="Pribosyltran_N"/>
    <property type="match status" value="1"/>
</dbReference>
<dbReference type="InterPro" id="IPR005946">
    <property type="entry name" value="Rib-P_diPkinase"/>
</dbReference>
<dbReference type="InterPro" id="IPR000836">
    <property type="entry name" value="PRTase_dom"/>
</dbReference>
<evidence type="ECO:0000256" key="6">
    <source>
        <dbReference type="ARBA" id="ARBA00022840"/>
    </source>
</evidence>
<dbReference type="SMART" id="SM01400">
    <property type="entry name" value="Pribosyltran_N"/>
    <property type="match status" value="1"/>
</dbReference>
<dbReference type="InterPro" id="IPR029057">
    <property type="entry name" value="PRTase-like"/>
</dbReference>
<dbReference type="PANTHER" id="PTHR10210">
    <property type="entry name" value="RIBOSE-PHOSPHATE DIPHOSPHOKINASE FAMILY MEMBER"/>
    <property type="match status" value="1"/>
</dbReference>
<keyword evidence="6" id="KW-0067">ATP-binding</keyword>
<dbReference type="FunFam" id="3.40.50.2020:FF:000014">
    <property type="entry name" value="Ribose-phosphate pyrophosphokinase 1"/>
    <property type="match status" value="1"/>
</dbReference>
<dbReference type="GO" id="GO:0016301">
    <property type="term" value="F:kinase activity"/>
    <property type="evidence" value="ECO:0007669"/>
    <property type="project" value="UniProtKB-KW"/>
</dbReference>
<dbReference type="AlphaFoldDB" id="A0A117MP55"/>
<dbReference type="CDD" id="cd06223">
    <property type="entry name" value="PRTases_typeI"/>
    <property type="match status" value="1"/>
</dbReference>
<dbReference type="GO" id="GO:0005524">
    <property type="term" value="F:ATP binding"/>
    <property type="evidence" value="ECO:0007669"/>
    <property type="project" value="UniProtKB-KW"/>
</dbReference>
<dbReference type="Gene3D" id="3.40.50.2020">
    <property type="match status" value="2"/>
</dbReference>
<proteinExistence type="predicted"/>
<feature type="domain" description="Ribose-phosphate pyrophosphokinase N-terminal" evidence="8">
    <location>
        <begin position="2"/>
        <end position="58"/>
    </location>
</feature>
<reference evidence="10" key="1">
    <citation type="submission" date="2015-10" db="EMBL/GenBank/DDBJ databases">
        <authorList>
            <person name="Ju K.-S."/>
            <person name="Doroghazi J.R."/>
            <person name="Metcalf W.W."/>
        </authorList>
    </citation>
    <scope>NUCLEOTIDE SEQUENCE [LARGE SCALE GENOMIC DNA]</scope>
    <source>
        <strain evidence="10">NRRL 3151</strain>
    </source>
</reference>
<name>A0A117MP55_9ACTN</name>
<dbReference type="GO" id="GO:0004749">
    <property type="term" value="F:ribose phosphate diphosphokinase activity"/>
    <property type="evidence" value="ECO:0007669"/>
    <property type="project" value="UniProtKB-EC"/>
</dbReference>
<keyword evidence="3" id="KW-0545">Nucleotide biosynthesis</keyword>
<evidence type="ECO:0000313" key="9">
    <source>
        <dbReference type="EMBL" id="KUL28104.1"/>
    </source>
</evidence>
<sequence length="252" mass="26301">MNAHLIELLLLLDACRRGGAHTITAVVPYFGYARQDRRTRAGEPVGARVVAEALATAGADRLVVVDPHTTALKAMSAVPVEMLTAVPVIAAALAEDLPDDAVVVSPDLGAVELAEHYSALLHRPVAVVRKTRASGTNVQADEAVGDVTARPVVVVDDMISTGATVEAAVHVLLARGAAADITVAANHGLLVGDARSRLAKLPLRRVLVTDTLATEKTPQEPPLQVRSVAPLLADAIARLHSDRPLDALLTPS</sequence>
<dbReference type="InterPro" id="IPR029099">
    <property type="entry name" value="Pribosyltran_N"/>
</dbReference>
<keyword evidence="2" id="KW-0808">Transferase</keyword>
<keyword evidence="4" id="KW-0547">Nucleotide-binding</keyword>
<dbReference type="GO" id="GO:0005737">
    <property type="term" value="C:cytoplasm"/>
    <property type="evidence" value="ECO:0007669"/>
    <property type="project" value="TreeGrafter"/>
</dbReference>
<evidence type="ECO:0000256" key="3">
    <source>
        <dbReference type="ARBA" id="ARBA00022727"/>
    </source>
</evidence>
<dbReference type="EC" id="2.7.6.1" evidence="1"/>
<dbReference type="PANTHER" id="PTHR10210:SF32">
    <property type="entry name" value="RIBOSE-PHOSPHATE PYROPHOSPHOKINASE 2"/>
    <property type="match status" value="1"/>
</dbReference>
<dbReference type="Proteomes" id="UP000053923">
    <property type="component" value="Unassembled WGS sequence"/>
</dbReference>
<comment type="catalytic activity">
    <reaction evidence="7">
        <text>D-ribose 5-phosphate + ATP = 5-phospho-alpha-D-ribose 1-diphosphate + AMP + H(+)</text>
        <dbReference type="Rhea" id="RHEA:15609"/>
        <dbReference type="ChEBI" id="CHEBI:15378"/>
        <dbReference type="ChEBI" id="CHEBI:30616"/>
        <dbReference type="ChEBI" id="CHEBI:58017"/>
        <dbReference type="ChEBI" id="CHEBI:78346"/>
        <dbReference type="ChEBI" id="CHEBI:456215"/>
        <dbReference type="EC" id="2.7.6.1"/>
    </reaction>
</comment>
<accession>A0A117MP55</accession>
<keyword evidence="5 9" id="KW-0418">Kinase</keyword>
<dbReference type="GO" id="GO:0006015">
    <property type="term" value="P:5-phosphoribose 1-diphosphate biosynthetic process"/>
    <property type="evidence" value="ECO:0007669"/>
    <property type="project" value="TreeGrafter"/>
</dbReference>
<evidence type="ECO:0000259" key="8">
    <source>
        <dbReference type="Pfam" id="PF13793"/>
    </source>
</evidence>
<protein>
    <recommendedName>
        <fullName evidence="1">ribose-phosphate diphosphokinase</fullName>
        <ecNumber evidence="1">2.7.6.1</ecNumber>
    </recommendedName>
</protein>
<evidence type="ECO:0000313" key="10">
    <source>
        <dbReference type="Proteomes" id="UP000053923"/>
    </source>
</evidence>